<evidence type="ECO:0000256" key="1">
    <source>
        <dbReference type="SAM" id="MobiDB-lite"/>
    </source>
</evidence>
<evidence type="ECO:0000259" key="3">
    <source>
        <dbReference type="Pfam" id="PF20454"/>
    </source>
</evidence>
<gene>
    <name evidence="4" type="ORF">HNP52_000337</name>
</gene>
<accession>A0A7W7NR19</accession>
<dbReference type="RefSeq" id="WP_184161591.1">
    <property type="nucleotide sequence ID" value="NZ_JACHLN010000001.1"/>
</dbReference>
<dbReference type="Gene3D" id="3.40.50.300">
    <property type="entry name" value="P-loop containing nucleotide triphosphate hydrolases"/>
    <property type="match status" value="1"/>
</dbReference>
<dbReference type="Proteomes" id="UP000575241">
    <property type="component" value="Unassembled WGS sequence"/>
</dbReference>
<protein>
    <submittedName>
        <fullName evidence="4">Phage terminase large subunit GpA-like protein</fullName>
    </submittedName>
</protein>
<evidence type="ECO:0000313" key="5">
    <source>
        <dbReference type="Proteomes" id="UP000575241"/>
    </source>
</evidence>
<proteinExistence type="predicted"/>
<sequence>MRKSPPAKRNKALATLAVIGDEIAEAARYWFSTLKPRKPPPLSEFMTDHARSDDGARIRPFPFQSDMADAFTDPQTEQVSCRKSSRIGYSTILQCFVAWRIRWSPARTLFYQPTIDDAEKFSRDDLDPVLQWDIVRQVAEFKPRHPDNQIRAKRYKGGWIQIKGANSPKEFRRVTADDVLLEECDGYPWATKEEGDPARLAFKRNLTSPRRFSAAGSTPKVKGFSRIDALFEQGSQEYRYVPCPHCGHMQYLVFGDGTGAGIRWEPKKNPTRVWYQCQQGCEIDEAEKAWMDENGEWRAHNPAAFPRHRSFHIWAAYSQHPGAAWGEIVREFLEVRHDPNLLRTWVNQVLGEAWQEKGEAPEWQRLYDRREKAMALGTVPSWPCILIGSIDVQRGAGARLELDVWAFGSDRKRALVDHIEVDGAVANQETWKQLDRHLAREWPTQDGRRFRLARAAIDSGDGTNTMSVYAWARRHPGFAMAIKGRHAVGVGQAIAGPTWQDLTIAGRKIKKGVRLWTVGTSMLKLELYGALNLEKPVDGDPYPDGYVFLPDGTSDEWIKQLVAEQLVQKNLRNGRSRAEWEQTRPRNEALDNAIYARAVSIALGVDGWGEKKWRAAAGIERKRRKIPPPDEQSELTDVETATVGTKAKAAQSKKPPRRANPFTSRRR</sequence>
<dbReference type="GO" id="GO:0004519">
    <property type="term" value="F:endonuclease activity"/>
    <property type="evidence" value="ECO:0007669"/>
    <property type="project" value="InterPro"/>
</dbReference>
<dbReference type="InterPro" id="IPR046454">
    <property type="entry name" value="GpA_endonuclease"/>
</dbReference>
<dbReference type="InterPro" id="IPR027417">
    <property type="entry name" value="P-loop_NTPase"/>
</dbReference>
<feature type="domain" description="Phage terminase large subunit GpA ATPase" evidence="2">
    <location>
        <begin position="60"/>
        <end position="297"/>
    </location>
</feature>
<feature type="domain" description="Terminase large subunit GpA endonuclease" evidence="3">
    <location>
        <begin position="308"/>
        <end position="613"/>
    </location>
</feature>
<comment type="caution">
    <text evidence="4">The sequence shown here is derived from an EMBL/GenBank/DDBJ whole genome shotgun (WGS) entry which is preliminary data.</text>
</comment>
<dbReference type="GO" id="GO:0016887">
    <property type="term" value="F:ATP hydrolysis activity"/>
    <property type="evidence" value="ECO:0007669"/>
    <property type="project" value="InterPro"/>
</dbReference>
<feature type="region of interest" description="Disordered" evidence="1">
    <location>
        <begin position="620"/>
        <end position="667"/>
    </location>
</feature>
<dbReference type="EMBL" id="JACHLN010000001">
    <property type="protein sequence ID" value="MBB4837286.1"/>
    <property type="molecule type" value="Genomic_DNA"/>
</dbReference>
<dbReference type="Pfam" id="PF05876">
    <property type="entry name" value="GpA_ATPase"/>
    <property type="match status" value="1"/>
</dbReference>
<dbReference type="AlphaFoldDB" id="A0A7W7NR19"/>
<dbReference type="InterPro" id="IPR046453">
    <property type="entry name" value="GpA_ATPase"/>
</dbReference>
<reference evidence="4 5" key="1">
    <citation type="submission" date="2020-08" db="EMBL/GenBank/DDBJ databases">
        <title>Functional genomics of gut bacteria from endangered species of beetles.</title>
        <authorList>
            <person name="Carlos-Shanley C."/>
        </authorList>
    </citation>
    <scope>NUCLEOTIDE SEQUENCE [LARGE SCALE GENOMIC DNA]</scope>
    <source>
        <strain evidence="4 5">S00224</strain>
    </source>
</reference>
<dbReference type="Pfam" id="PF20454">
    <property type="entry name" value="GpA_nuclease"/>
    <property type="match status" value="1"/>
</dbReference>
<name>A0A7W7NR19_9SPHN</name>
<evidence type="ECO:0000313" key="4">
    <source>
        <dbReference type="EMBL" id="MBB4837286.1"/>
    </source>
</evidence>
<keyword evidence="5" id="KW-1185">Reference proteome</keyword>
<organism evidence="4 5">
    <name type="scientific">Sphingomonas kyeonggiensis</name>
    <dbReference type="NCBI Taxonomy" id="1268553"/>
    <lineage>
        <taxon>Bacteria</taxon>
        <taxon>Pseudomonadati</taxon>
        <taxon>Pseudomonadota</taxon>
        <taxon>Alphaproteobacteria</taxon>
        <taxon>Sphingomonadales</taxon>
        <taxon>Sphingomonadaceae</taxon>
        <taxon>Sphingomonas</taxon>
    </lineage>
</organism>
<evidence type="ECO:0000259" key="2">
    <source>
        <dbReference type="Pfam" id="PF05876"/>
    </source>
</evidence>